<dbReference type="PRINTS" id="PR00260">
    <property type="entry name" value="CHEMTRNSDUCR"/>
</dbReference>
<keyword evidence="3 7" id="KW-0472">Membrane</keyword>
<reference evidence="11" key="1">
    <citation type="submission" date="2015-07" db="EMBL/GenBank/DDBJ databases">
        <title>Genome sequencing project for genomic taxonomy and phylogenomics of Bacillus-like bacteria.</title>
        <authorList>
            <person name="Liu B."/>
            <person name="Wang J."/>
            <person name="Zhu Y."/>
            <person name="Liu G."/>
            <person name="Chen Q."/>
            <person name="Chen Z."/>
            <person name="Lan J."/>
            <person name="Che J."/>
            <person name="Ge C."/>
            <person name="Shi H."/>
            <person name="Pan Z."/>
            <person name="Liu X."/>
        </authorList>
    </citation>
    <scope>NUCLEOTIDE SEQUENCE [LARGE SCALE GENOMIC DNA]</scope>
    <source>
        <strain evidence="11">DSM 9887</strain>
    </source>
</reference>
<dbReference type="Pfam" id="PF00672">
    <property type="entry name" value="HAMP"/>
    <property type="match status" value="1"/>
</dbReference>
<evidence type="ECO:0000256" key="3">
    <source>
        <dbReference type="ARBA" id="ARBA00023136"/>
    </source>
</evidence>
<keyword evidence="2" id="KW-1003">Cell membrane</keyword>
<dbReference type="InterPro" id="IPR003660">
    <property type="entry name" value="HAMP_dom"/>
</dbReference>
<keyword evidence="4 6" id="KW-0807">Transducer</keyword>
<evidence type="ECO:0000256" key="1">
    <source>
        <dbReference type="ARBA" id="ARBA00004236"/>
    </source>
</evidence>
<evidence type="ECO:0000256" key="2">
    <source>
        <dbReference type="ARBA" id="ARBA00022475"/>
    </source>
</evidence>
<protein>
    <submittedName>
        <fullName evidence="10">Chemotaxis protein</fullName>
    </submittedName>
</protein>
<dbReference type="InterPro" id="IPR004089">
    <property type="entry name" value="MCPsignal_dom"/>
</dbReference>
<organism evidence="10 11">
    <name type="scientific">Brevibacillus reuszeri</name>
    <dbReference type="NCBI Taxonomy" id="54915"/>
    <lineage>
        <taxon>Bacteria</taxon>
        <taxon>Bacillati</taxon>
        <taxon>Bacillota</taxon>
        <taxon>Bacilli</taxon>
        <taxon>Bacillales</taxon>
        <taxon>Paenibacillaceae</taxon>
        <taxon>Brevibacillus</taxon>
    </lineage>
</organism>
<comment type="similarity">
    <text evidence="5">Belongs to the methyl-accepting chemotaxis (MCP) protein family.</text>
</comment>
<dbReference type="Proteomes" id="UP000036834">
    <property type="component" value="Unassembled WGS sequence"/>
</dbReference>
<evidence type="ECO:0000256" key="7">
    <source>
        <dbReference type="SAM" id="Phobius"/>
    </source>
</evidence>
<dbReference type="CDD" id="cd11386">
    <property type="entry name" value="MCP_signal"/>
    <property type="match status" value="1"/>
</dbReference>
<gene>
    <name evidence="10" type="ORF">ADS79_14995</name>
</gene>
<evidence type="ECO:0000259" key="9">
    <source>
        <dbReference type="PROSITE" id="PS50885"/>
    </source>
</evidence>
<dbReference type="GO" id="GO:0004888">
    <property type="term" value="F:transmembrane signaling receptor activity"/>
    <property type="evidence" value="ECO:0007669"/>
    <property type="project" value="InterPro"/>
</dbReference>
<dbReference type="SMART" id="SM00283">
    <property type="entry name" value="MA"/>
    <property type="match status" value="1"/>
</dbReference>
<evidence type="ECO:0000259" key="8">
    <source>
        <dbReference type="PROSITE" id="PS50111"/>
    </source>
</evidence>
<dbReference type="PANTHER" id="PTHR32089:SF112">
    <property type="entry name" value="LYSOZYME-LIKE PROTEIN-RELATED"/>
    <property type="match status" value="1"/>
</dbReference>
<name>A0A0K9YQ15_9BACL</name>
<dbReference type="PANTHER" id="PTHR32089">
    <property type="entry name" value="METHYL-ACCEPTING CHEMOTAXIS PROTEIN MCPB"/>
    <property type="match status" value="1"/>
</dbReference>
<dbReference type="SUPFAM" id="SSF58104">
    <property type="entry name" value="Methyl-accepting chemotaxis protein (MCP) signaling domain"/>
    <property type="match status" value="1"/>
</dbReference>
<feature type="transmembrane region" description="Helical" evidence="7">
    <location>
        <begin position="189"/>
        <end position="214"/>
    </location>
</feature>
<dbReference type="Pfam" id="PF12729">
    <property type="entry name" value="4HB_MCP_1"/>
    <property type="match status" value="1"/>
</dbReference>
<dbReference type="PROSITE" id="PS50111">
    <property type="entry name" value="CHEMOTAXIS_TRANSDUC_2"/>
    <property type="match status" value="1"/>
</dbReference>
<accession>A0A0K9YQ15</accession>
<dbReference type="FunFam" id="1.10.287.950:FF:000001">
    <property type="entry name" value="Methyl-accepting chemotaxis sensory transducer"/>
    <property type="match status" value="1"/>
</dbReference>
<dbReference type="OrthoDB" id="358716at2"/>
<dbReference type="CDD" id="cd06225">
    <property type="entry name" value="HAMP"/>
    <property type="match status" value="1"/>
</dbReference>
<evidence type="ECO:0000256" key="4">
    <source>
        <dbReference type="ARBA" id="ARBA00023224"/>
    </source>
</evidence>
<proteinExistence type="inferred from homology"/>
<dbReference type="PATRIC" id="fig|54915.3.peg.1995"/>
<evidence type="ECO:0000256" key="6">
    <source>
        <dbReference type="PROSITE-ProRule" id="PRU00284"/>
    </source>
</evidence>
<dbReference type="PROSITE" id="PS50885">
    <property type="entry name" value="HAMP"/>
    <property type="match status" value="1"/>
</dbReference>
<dbReference type="GO" id="GO:0006935">
    <property type="term" value="P:chemotaxis"/>
    <property type="evidence" value="ECO:0007669"/>
    <property type="project" value="InterPro"/>
</dbReference>
<dbReference type="Pfam" id="PF00015">
    <property type="entry name" value="MCPsignal"/>
    <property type="match status" value="1"/>
</dbReference>
<feature type="domain" description="HAMP" evidence="9">
    <location>
        <begin position="212"/>
        <end position="265"/>
    </location>
</feature>
<feature type="domain" description="Methyl-accepting transducer" evidence="8">
    <location>
        <begin position="284"/>
        <end position="520"/>
    </location>
</feature>
<dbReference type="SMART" id="SM00304">
    <property type="entry name" value="HAMP"/>
    <property type="match status" value="1"/>
</dbReference>
<evidence type="ECO:0000313" key="10">
    <source>
        <dbReference type="EMBL" id="KNB70270.1"/>
    </source>
</evidence>
<keyword evidence="7" id="KW-1133">Transmembrane helix</keyword>
<evidence type="ECO:0000256" key="5">
    <source>
        <dbReference type="ARBA" id="ARBA00029447"/>
    </source>
</evidence>
<dbReference type="InterPro" id="IPR004090">
    <property type="entry name" value="Chemotax_Me-accpt_rcpt"/>
</dbReference>
<comment type="subcellular location">
    <subcellularLocation>
        <location evidence="1">Cell membrane</location>
    </subcellularLocation>
</comment>
<dbReference type="InterPro" id="IPR024478">
    <property type="entry name" value="HlyB_4HB_MCP"/>
</dbReference>
<dbReference type="RefSeq" id="WP_049739240.1">
    <property type="nucleotide sequence ID" value="NZ_BJON01000028.1"/>
</dbReference>
<dbReference type="GO" id="GO:0007165">
    <property type="term" value="P:signal transduction"/>
    <property type="evidence" value="ECO:0007669"/>
    <property type="project" value="UniProtKB-KW"/>
</dbReference>
<sequence>MSLFRNLSTRAKMFCLISLMAVFLIGVAFTGFYHVKASGERIQSMYQEQLLPVKWINDWRQEIRAIDGLIYKMILDPTPAIFAEYKTELDGRTASADKTFEQLKHTHLDEKEQESVKILQELLDQYRNDQAEVVKMIQGQQQEQAYAYYRSTDKTLNWINQEQLQWATYKAEQAEEIRLENEMDSESGITFLIVVGAASVILAAVLGFLIARLISEPLRVVQKKMEELAQGNLAVEPVTYVTRDEVGRLGASFNELVTNFRSLIEQVKVAGEQVAASSEELSASAEQSAHATEQSIGSVQQIATASEVQSQRTQESVRVMEEMSIAIGRIADTSSAVTEVSVKAAQDAEQGNVQIQQAVTQMNSLSTSVNHAADLVQQLGVRSEAIGQIVDVITGIASQTNLLALNAAIEAARAGEHGRGFAVVADEVRKLAEQSEESAREIARLIGEIQTETTQVVGVMIAGTEEAKKGAMVVQEAGQTFQLIVASSQDVAGQIQEVSAATEEMSASVQQVASAMDEMNRLAEEASVHTQGVSAGAKEQLESMQEIARSSTNLNQLSHELQESISQFKW</sequence>
<dbReference type="EMBL" id="LGIQ01000009">
    <property type="protein sequence ID" value="KNB70270.1"/>
    <property type="molecule type" value="Genomic_DNA"/>
</dbReference>
<dbReference type="Gene3D" id="1.10.287.950">
    <property type="entry name" value="Methyl-accepting chemotaxis protein"/>
    <property type="match status" value="1"/>
</dbReference>
<dbReference type="STRING" id="54915.ADS79_14995"/>
<evidence type="ECO:0000313" key="11">
    <source>
        <dbReference type="Proteomes" id="UP000036834"/>
    </source>
</evidence>
<dbReference type="AlphaFoldDB" id="A0A0K9YQ15"/>
<keyword evidence="7" id="KW-0812">Transmembrane</keyword>
<dbReference type="Gene3D" id="6.10.340.10">
    <property type="match status" value="1"/>
</dbReference>
<dbReference type="GO" id="GO:0005886">
    <property type="term" value="C:plasma membrane"/>
    <property type="evidence" value="ECO:0007669"/>
    <property type="project" value="UniProtKB-SubCell"/>
</dbReference>
<comment type="caution">
    <text evidence="10">The sequence shown here is derived from an EMBL/GenBank/DDBJ whole genome shotgun (WGS) entry which is preliminary data.</text>
</comment>